<evidence type="ECO:0000313" key="4">
    <source>
        <dbReference type="EMBL" id="BAC89896.1"/>
    </source>
</evidence>
<dbReference type="Pfam" id="PF00550">
    <property type="entry name" value="PP-binding"/>
    <property type="match status" value="1"/>
</dbReference>
<reference evidence="4 5" key="1">
    <citation type="journal article" date="2003" name="DNA Res.">
        <title>Complete genome structure of Gloeobacter violaceus PCC 7421, a cyanobacterium that lacks thylakoids.</title>
        <authorList>
            <person name="Nakamura Y."/>
            <person name="Kaneko T."/>
            <person name="Sato S."/>
            <person name="Mimuro M."/>
            <person name="Miyashita H."/>
            <person name="Tsuchiya T."/>
            <person name="Sasamoto S."/>
            <person name="Watanabe A."/>
            <person name="Kawashima K."/>
            <person name="Kishida Y."/>
            <person name="Kiyokawa C."/>
            <person name="Kohara M."/>
            <person name="Matsumoto M."/>
            <person name="Matsuno A."/>
            <person name="Nakazaki N."/>
            <person name="Shimpo S."/>
            <person name="Takeuchi C."/>
            <person name="Yamada M."/>
            <person name="Tabata S."/>
        </authorList>
    </citation>
    <scope>NUCLEOTIDE SEQUENCE [LARGE SCALE GENOMIC DNA]</scope>
    <source>
        <strain evidence="5">ATCC 29082 / PCC 7421</strain>
    </source>
</reference>
<accession>Q7NJ77</accession>
<dbReference type="Gene3D" id="1.10.1200.10">
    <property type="entry name" value="ACP-like"/>
    <property type="match status" value="1"/>
</dbReference>
<gene>
    <name evidence="4" type="ordered locus">gll1955</name>
</gene>
<dbReference type="Proteomes" id="UP000000557">
    <property type="component" value="Chromosome"/>
</dbReference>
<evidence type="ECO:0000313" key="5">
    <source>
        <dbReference type="Proteomes" id="UP000000557"/>
    </source>
</evidence>
<evidence type="ECO:0000256" key="2">
    <source>
        <dbReference type="ARBA" id="ARBA00022553"/>
    </source>
</evidence>
<dbReference type="EMBL" id="BA000045">
    <property type="protein sequence ID" value="BAC89896.1"/>
    <property type="molecule type" value="Genomic_DNA"/>
</dbReference>
<feature type="domain" description="Carrier" evidence="3">
    <location>
        <begin position="17"/>
        <end position="94"/>
    </location>
</feature>
<dbReference type="PhylomeDB" id="Q7NJ77"/>
<evidence type="ECO:0000259" key="3">
    <source>
        <dbReference type="PROSITE" id="PS50075"/>
    </source>
</evidence>
<dbReference type="GO" id="GO:0031177">
    <property type="term" value="F:phosphopantetheine binding"/>
    <property type="evidence" value="ECO:0007669"/>
    <property type="project" value="InterPro"/>
</dbReference>
<evidence type="ECO:0000256" key="1">
    <source>
        <dbReference type="ARBA" id="ARBA00022450"/>
    </source>
</evidence>
<dbReference type="InterPro" id="IPR036736">
    <property type="entry name" value="ACP-like_sf"/>
</dbReference>
<dbReference type="InParanoid" id="Q7NJ77"/>
<dbReference type="SMART" id="SM00823">
    <property type="entry name" value="PKS_PP"/>
    <property type="match status" value="1"/>
</dbReference>
<organism evidence="4 5">
    <name type="scientific">Gloeobacter violaceus (strain ATCC 29082 / PCC 7421)</name>
    <dbReference type="NCBI Taxonomy" id="251221"/>
    <lineage>
        <taxon>Bacteria</taxon>
        <taxon>Bacillati</taxon>
        <taxon>Cyanobacteriota</taxon>
        <taxon>Cyanophyceae</taxon>
        <taxon>Gloeobacterales</taxon>
        <taxon>Gloeobacteraceae</taxon>
        <taxon>Gloeobacter</taxon>
    </lineage>
</organism>
<dbReference type="KEGG" id="gvi:gll1955"/>
<keyword evidence="2" id="KW-0597">Phosphoprotein</keyword>
<sequence length="103" mass="11283">MNAPPYSLAAKELANAEALQELIISLLVESLEEEQIDPEDIDLRQPLGSYGLSSVQALVLLGKLEKQVGFALSPTVLWNYPTIQALAGWLVEEIEAAAHRQEI</sequence>
<dbReference type="STRING" id="251221.gene:10759447"/>
<dbReference type="eggNOG" id="COG0236">
    <property type="taxonomic scope" value="Bacteria"/>
</dbReference>
<reference evidence="4 5" key="2">
    <citation type="journal article" date="2003" name="DNA Res.">
        <title>Complete genome structure of Gloeobacter violaceus PCC 7421, a cyanobacterium that lacks thylakoids (supplement).</title>
        <authorList>
            <person name="Nakamura Y."/>
            <person name="Kaneko T."/>
            <person name="Sato S."/>
            <person name="Mimuro M."/>
            <person name="Miyashita H."/>
            <person name="Tsuchiya T."/>
            <person name="Sasamoto S."/>
            <person name="Watanabe A."/>
            <person name="Kawashima K."/>
            <person name="Kishida Y."/>
            <person name="Kiyokawa C."/>
            <person name="Kohara M."/>
            <person name="Matsumoto M."/>
            <person name="Matsuno A."/>
            <person name="Nakazaki N."/>
            <person name="Shimpo S."/>
            <person name="Takeuchi C."/>
            <person name="Yamada M."/>
            <person name="Tabata S."/>
        </authorList>
    </citation>
    <scope>NUCLEOTIDE SEQUENCE [LARGE SCALE GENOMIC DNA]</scope>
    <source>
        <strain evidence="5">ATCC 29082 / PCC 7421</strain>
    </source>
</reference>
<dbReference type="SUPFAM" id="SSF47336">
    <property type="entry name" value="ACP-like"/>
    <property type="match status" value="1"/>
</dbReference>
<keyword evidence="1" id="KW-0596">Phosphopantetheine</keyword>
<protein>
    <submittedName>
        <fullName evidence="4">Gll1955 protein</fullName>
    </submittedName>
</protein>
<dbReference type="AlphaFoldDB" id="Q7NJ77"/>
<dbReference type="SMART" id="SM01294">
    <property type="entry name" value="PKS_PP_betabranch"/>
    <property type="match status" value="1"/>
</dbReference>
<dbReference type="InterPro" id="IPR009081">
    <property type="entry name" value="PP-bd_ACP"/>
</dbReference>
<dbReference type="EnsemblBacteria" id="BAC89896">
    <property type="protein sequence ID" value="BAC89896"/>
    <property type="gene ID" value="BAC89896"/>
</dbReference>
<dbReference type="HOGENOM" id="CLU_157807_0_1_3"/>
<dbReference type="PROSITE" id="PS50075">
    <property type="entry name" value="CARRIER"/>
    <property type="match status" value="1"/>
</dbReference>
<dbReference type="InterPro" id="IPR020806">
    <property type="entry name" value="PKS_PP-bd"/>
</dbReference>
<keyword evidence="5" id="KW-1185">Reference proteome</keyword>
<name>Q7NJ77_GLOVI</name>
<dbReference type="OrthoDB" id="425617at2"/>
<dbReference type="RefSeq" id="WP_011141953.1">
    <property type="nucleotide sequence ID" value="NC_005125.1"/>
</dbReference>
<proteinExistence type="predicted"/>